<accession>H3A5H8</accession>
<dbReference type="EMBL" id="AFYH01213049">
    <property type="status" value="NOT_ANNOTATED_CDS"/>
    <property type="molecule type" value="Genomic_DNA"/>
</dbReference>
<dbReference type="GO" id="GO:0044877">
    <property type="term" value="F:protein-containing complex binding"/>
    <property type="evidence" value="ECO:0007669"/>
    <property type="project" value="TreeGrafter"/>
</dbReference>
<dbReference type="PROSITE" id="PS00888">
    <property type="entry name" value="CNMP_BINDING_1"/>
    <property type="match status" value="1"/>
</dbReference>
<feature type="transmembrane region" description="Helical" evidence="9">
    <location>
        <begin position="149"/>
        <end position="167"/>
    </location>
</feature>
<evidence type="ECO:0000313" key="12">
    <source>
        <dbReference type="Proteomes" id="UP000008672"/>
    </source>
</evidence>
<dbReference type="GeneTree" id="ENSGT00940000159415"/>
<keyword evidence="5" id="KW-0406">Ion transport</keyword>
<reference evidence="11" key="3">
    <citation type="submission" date="2025-09" db="UniProtKB">
        <authorList>
            <consortium name="Ensembl"/>
        </authorList>
    </citation>
    <scope>IDENTIFICATION</scope>
</reference>
<dbReference type="OMA" id="HSYLVAW"/>
<organism evidence="11 12">
    <name type="scientific">Latimeria chalumnae</name>
    <name type="common">Coelacanth</name>
    <dbReference type="NCBI Taxonomy" id="7897"/>
    <lineage>
        <taxon>Eukaryota</taxon>
        <taxon>Metazoa</taxon>
        <taxon>Chordata</taxon>
        <taxon>Craniata</taxon>
        <taxon>Vertebrata</taxon>
        <taxon>Euteleostomi</taxon>
        <taxon>Coelacanthiformes</taxon>
        <taxon>Coelacanthidae</taxon>
        <taxon>Latimeria</taxon>
    </lineage>
</organism>
<dbReference type="SMART" id="SM00100">
    <property type="entry name" value="cNMP"/>
    <property type="match status" value="1"/>
</dbReference>
<dbReference type="EMBL" id="AFYH01213050">
    <property type="status" value="NOT_ANNOTATED_CDS"/>
    <property type="molecule type" value="Genomic_DNA"/>
</dbReference>
<dbReference type="EMBL" id="AFYH01213052">
    <property type="status" value="NOT_ANNOTATED_CDS"/>
    <property type="molecule type" value="Genomic_DNA"/>
</dbReference>
<dbReference type="InterPro" id="IPR000595">
    <property type="entry name" value="cNMP-bd_dom"/>
</dbReference>
<reference evidence="11" key="2">
    <citation type="submission" date="2025-08" db="UniProtKB">
        <authorList>
            <consortium name="Ensembl"/>
        </authorList>
    </citation>
    <scope>IDENTIFICATION</scope>
</reference>
<dbReference type="Ensembl" id="ENSLACT00000004942.1">
    <property type="protein sequence ID" value="ENSLACP00000004899.1"/>
    <property type="gene ID" value="ENSLACG00000004356.1"/>
</dbReference>
<dbReference type="Gene3D" id="1.10.287.630">
    <property type="entry name" value="Helix hairpin bin"/>
    <property type="match status" value="1"/>
</dbReference>
<dbReference type="Gene3D" id="1.20.5.300">
    <property type="match status" value="1"/>
</dbReference>
<keyword evidence="8" id="KW-0407">Ion channel</keyword>
<dbReference type="InParanoid" id="H3A5H8"/>
<dbReference type="PROSITE" id="PS50042">
    <property type="entry name" value="CNMP_BINDING_3"/>
    <property type="match status" value="1"/>
</dbReference>
<dbReference type="STRING" id="7897.ENSLACP00000004899"/>
<dbReference type="Pfam" id="PF16526">
    <property type="entry name" value="CLZ"/>
    <property type="match status" value="1"/>
</dbReference>
<feature type="transmembrane region" description="Helical" evidence="9">
    <location>
        <begin position="221"/>
        <end position="246"/>
    </location>
</feature>
<keyword evidence="7" id="KW-1071">Ligand-gated ion channel</keyword>
<reference evidence="12" key="1">
    <citation type="submission" date="2011-08" db="EMBL/GenBank/DDBJ databases">
        <title>The draft genome of Latimeria chalumnae.</title>
        <authorList>
            <person name="Di Palma F."/>
            <person name="Alfoldi J."/>
            <person name="Johnson J."/>
            <person name="Berlin A."/>
            <person name="Gnerre S."/>
            <person name="Jaffe D."/>
            <person name="MacCallum I."/>
            <person name="Young S."/>
            <person name="Walker B.J."/>
            <person name="Lander E."/>
            <person name="Lindblad-Toh K."/>
        </authorList>
    </citation>
    <scope>NUCLEOTIDE SEQUENCE [LARGE SCALE GENOMIC DNA]</scope>
    <source>
        <strain evidence="12">Wild caught</strain>
    </source>
</reference>
<evidence type="ECO:0000256" key="4">
    <source>
        <dbReference type="ARBA" id="ARBA00022989"/>
    </source>
</evidence>
<dbReference type="FunFam" id="1.10.287.630:FF:000001">
    <property type="entry name" value="Cyclic nucleotide-gated channel alpha 3"/>
    <property type="match status" value="1"/>
</dbReference>
<dbReference type="AlphaFoldDB" id="H3A5H8"/>
<evidence type="ECO:0000256" key="6">
    <source>
        <dbReference type="ARBA" id="ARBA00023136"/>
    </source>
</evidence>
<keyword evidence="4 9" id="KW-1133">Transmembrane helix</keyword>
<evidence type="ECO:0000313" key="11">
    <source>
        <dbReference type="Ensembl" id="ENSLACP00000004899.1"/>
    </source>
</evidence>
<dbReference type="Pfam" id="PF00520">
    <property type="entry name" value="Ion_trans"/>
    <property type="match status" value="1"/>
</dbReference>
<dbReference type="Gene3D" id="1.10.287.70">
    <property type="match status" value="1"/>
</dbReference>
<keyword evidence="3 9" id="KW-0812">Transmembrane</keyword>
<dbReference type="CDD" id="cd00038">
    <property type="entry name" value="CAP_ED"/>
    <property type="match status" value="1"/>
</dbReference>
<keyword evidence="2" id="KW-0813">Transport</keyword>
<sequence length="533" mass="61712">VDPAGEWYRRWLTVMIIPVLYNWIILICRLHRSCFSDLQRNYLALWLTLDYLCDLLYLLDMAVRLSTGFLEQGILITDRKQICKRYLRTSQFVHDILSLFPTDLLYLKVGIHTPVVRVNRFIRTPRLFEAFDRLETRTPYPNVFRVCKLMLYIFVFTHWNTCVYFALSEYIGFGADGWVYPNMSDPAFSTLTRQYLYSFYFSTLILTTVGDTPEPHREEEYLFMMMDFLVAVLVFATVVGSIGSIISNLNKADAAFFPNYERVKSYLKVHRVNRDLQRRVNNWYQHLQINQKMTNENEILKTLPDRLRAEVAVSVHLQTLMKVQIFQNCEMSLLEELVLKLRPQVFSPGSYICKKGDIGREMYIIKEGKLAVVADDGVTEFAVLGEGNYFGEISILNIKEIGNKSGNRRTANIKSIGYSDLFCLSKEDLKEVLSEFPGAKTILEEKGKAILLKMKMLDEAAALEVGNQEAGLEAKVQRIEKSLGSLYTSLARLVGELQSSTLKLRYRIKLLEEETRVWPISDPDSEREERGRQ</sequence>
<dbReference type="Pfam" id="PF00027">
    <property type="entry name" value="cNMP_binding"/>
    <property type="match status" value="1"/>
</dbReference>
<dbReference type="Gene3D" id="2.60.120.10">
    <property type="entry name" value="Jelly Rolls"/>
    <property type="match status" value="1"/>
</dbReference>
<evidence type="ECO:0000256" key="9">
    <source>
        <dbReference type="SAM" id="Phobius"/>
    </source>
</evidence>
<dbReference type="GO" id="GO:0005223">
    <property type="term" value="F:intracellularly cGMP-activated cation channel activity"/>
    <property type="evidence" value="ECO:0007669"/>
    <property type="project" value="TreeGrafter"/>
</dbReference>
<feature type="transmembrane region" description="Helical" evidence="9">
    <location>
        <begin position="12"/>
        <end position="30"/>
    </location>
</feature>
<dbReference type="InterPro" id="IPR018490">
    <property type="entry name" value="cNMP-bd_dom_sf"/>
</dbReference>
<dbReference type="FunCoup" id="H3A5H8">
    <property type="interactions" value="226"/>
</dbReference>
<dbReference type="InterPro" id="IPR018488">
    <property type="entry name" value="cNMP-bd_CS"/>
</dbReference>
<keyword evidence="12" id="KW-1185">Reference proteome</keyword>
<dbReference type="SUPFAM" id="SSF81324">
    <property type="entry name" value="Voltage-gated potassium channels"/>
    <property type="match status" value="1"/>
</dbReference>
<dbReference type="FunFam" id="1.10.287.70:FF:000030">
    <property type="entry name" value="Cyclic nucleotide-gated channel alpha 3"/>
    <property type="match status" value="1"/>
</dbReference>
<dbReference type="GO" id="GO:0030553">
    <property type="term" value="F:cGMP binding"/>
    <property type="evidence" value="ECO:0007669"/>
    <property type="project" value="TreeGrafter"/>
</dbReference>
<dbReference type="PANTHER" id="PTHR45638">
    <property type="entry name" value="CYCLIC NUCLEOTIDE-GATED CATION CHANNEL SUBUNIT A"/>
    <property type="match status" value="1"/>
</dbReference>
<protein>
    <submittedName>
        <fullName evidence="11">Cyclic nucleotide gated channel subunit alpha 4</fullName>
    </submittedName>
</protein>
<evidence type="ECO:0000256" key="3">
    <source>
        <dbReference type="ARBA" id="ARBA00022692"/>
    </source>
</evidence>
<dbReference type="FunFam" id="2.60.120.10:FF:000046">
    <property type="entry name" value="Cyclic nucleotide-gated cation channel alpha-4"/>
    <property type="match status" value="1"/>
</dbReference>
<evidence type="ECO:0000256" key="1">
    <source>
        <dbReference type="ARBA" id="ARBA00004141"/>
    </source>
</evidence>
<evidence type="ECO:0000256" key="2">
    <source>
        <dbReference type="ARBA" id="ARBA00022448"/>
    </source>
</evidence>
<dbReference type="PANTHER" id="PTHR45638:SF2">
    <property type="entry name" value="CYCLIC NUCLEOTIDE-GATED CATION CHANNEL ALPHA-4"/>
    <property type="match status" value="1"/>
</dbReference>
<proteinExistence type="predicted"/>
<dbReference type="GO" id="GO:0017071">
    <property type="term" value="C:intracellular cyclic nucleotide activated cation channel complex"/>
    <property type="evidence" value="ECO:0007669"/>
    <property type="project" value="TreeGrafter"/>
</dbReference>
<evidence type="ECO:0000256" key="5">
    <source>
        <dbReference type="ARBA" id="ARBA00023065"/>
    </source>
</evidence>
<keyword evidence="6 9" id="KW-0472">Membrane</keyword>
<dbReference type="InterPro" id="IPR050866">
    <property type="entry name" value="CNG_cation_channel"/>
</dbReference>
<feature type="domain" description="Cyclic nucleotide-binding" evidence="10">
    <location>
        <begin position="325"/>
        <end position="433"/>
    </location>
</feature>
<dbReference type="eggNOG" id="KOG0500">
    <property type="taxonomic scope" value="Eukaryota"/>
</dbReference>
<dbReference type="GO" id="GO:0005886">
    <property type="term" value="C:plasma membrane"/>
    <property type="evidence" value="ECO:0007669"/>
    <property type="project" value="TreeGrafter"/>
</dbReference>
<dbReference type="SUPFAM" id="SSF51206">
    <property type="entry name" value="cAMP-binding domain-like"/>
    <property type="match status" value="1"/>
</dbReference>
<evidence type="ECO:0000256" key="7">
    <source>
        <dbReference type="ARBA" id="ARBA00023286"/>
    </source>
</evidence>
<evidence type="ECO:0000259" key="10">
    <source>
        <dbReference type="PROSITE" id="PS50042"/>
    </source>
</evidence>
<dbReference type="InterPro" id="IPR005821">
    <property type="entry name" value="Ion_trans_dom"/>
</dbReference>
<dbReference type="InterPro" id="IPR032406">
    <property type="entry name" value="CLZ_dom"/>
</dbReference>
<evidence type="ECO:0000256" key="8">
    <source>
        <dbReference type="ARBA" id="ARBA00023303"/>
    </source>
</evidence>
<dbReference type="HOGENOM" id="CLU_005746_12_2_1"/>
<name>H3A5H8_LATCH</name>
<comment type="subcellular location">
    <subcellularLocation>
        <location evidence="1">Membrane</location>
        <topology evidence="1">Multi-pass membrane protein</topology>
    </subcellularLocation>
</comment>
<dbReference type="Proteomes" id="UP000008672">
    <property type="component" value="Unassembled WGS sequence"/>
</dbReference>
<dbReference type="GO" id="GO:0005222">
    <property type="term" value="F:intracellularly cAMP-activated cation channel activity"/>
    <property type="evidence" value="ECO:0007669"/>
    <property type="project" value="TreeGrafter"/>
</dbReference>
<dbReference type="EMBL" id="AFYH01213051">
    <property type="status" value="NOT_ANNOTATED_CDS"/>
    <property type="molecule type" value="Genomic_DNA"/>
</dbReference>
<dbReference type="InterPro" id="IPR014710">
    <property type="entry name" value="RmlC-like_jellyroll"/>
</dbReference>
<gene>
    <name evidence="11" type="primary">CNGA4</name>
</gene>